<name>A0A2U1QL60_ARTAN</name>
<dbReference type="EMBL" id="PKPP01000052">
    <property type="protein sequence ID" value="PWA98728.1"/>
    <property type="molecule type" value="Genomic_DNA"/>
</dbReference>
<sequence>MVKEVYASSVLILDGKGRSSSESALLMQGDDFQKAKNQFDEVHGDNFHDLKPQGSNDNTQDQKRKREDKGHDKKREIYGDRGGRKQDDRGNDDTRDRKRKRDDKGHDEGRETYRDRGDRYGRKRDCRGHGEGRERYGDRGDRHDQKQDDTTNCYFQIRLSVDICSNSLIREVRVHDDRRERYRDQDDGYGRKQDDTGHDEGRERYRDRGDGYGRKQDYTAHDEGREIYRDRGGLVKLSKGCPKLRKLKLRGCPFSEQVVTSYVFNIPSLRYVWFDSSDRDHIVLVLIRPRVSTLKHWYIRGFRINDAPSQFMNIPDNLGPNPAAERSVSTAATAAVTVKASRRIRHVAAMIRTKEEVGSGMFHVFLRSLSTELIVDMSKKTLFIRLMYKLNFGVTHGYLEYPCLGISYLVIVGATAGVAFSLATHAELISCSRSNIALYVVSLIENIFQLRPAKVRSHGYLHSCNRLLKKNGENEV</sequence>
<evidence type="ECO:0000313" key="3">
    <source>
        <dbReference type="Proteomes" id="UP000245207"/>
    </source>
</evidence>
<protein>
    <submittedName>
        <fullName evidence="2">Uncharacterized protein</fullName>
    </submittedName>
</protein>
<keyword evidence="3" id="KW-1185">Reference proteome</keyword>
<comment type="caution">
    <text evidence="2">The sequence shown here is derived from an EMBL/GenBank/DDBJ whole genome shotgun (WGS) entry which is preliminary data.</text>
</comment>
<reference evidence="2 3" key="1">
    <citation type="journal article" date="2018" name="Mol. Plant">
        <title>The genome of Artemisia annua provides insight into the evolution of Asteraceae family and artemisinin biosynthesis.</title>
        <authorList>
            <person name="Shen Q."/>
            <person name="Zhang L."/>
            <person name="Liao Z."/>
            <person name="Wang S."/>
            <person name="Yan T."/>
            <person name="Shi P."/>
            <person name="Liu M."/>
            <person name="Fu X."/>
            <person name="Pan Q."/>
            <person name="Wang Y."/>
            <person name="Lv Z."/>
            <person name="Lu X."/>
            <person name="Zhang F."/>
            <person name="Jiang W."/>
            <person name="Ma Y."/>
            <person name="Chen M."/>
            <person name="Hao X."/>
            <person name="Li L."/>
            <person name="Tang Y."/>
            <person name="Lv G."/>
            <person name="Zhou Y."/>
            <person name="Sun X."/>
            <person name="Brodelius P.E."/>
            <person name="Rose J.K.C."/>
            <person name="Tang K."/>
        </authorList>
    </citation>
    <scope>NUCLEOTIDE SEQUENCE [LARGE SCALE GENOMIC DNA]</scope>
    <source>
        <strain evidence="3">cv. Huhao1</strain>
        <tissue evidence="2">Leaf</tissue>
    </source>
</reference>
<feature type="compositionally biased region" description="Basic and acidic residues" evidence="1">
    <location>
        <begin position="60"/>
        <end position="120"/>
    </location>
</feature>
<accession>A0A2U1QL60</accession>
<dbReference type="STRING" id="35608.A0A2U1QL60"/>
<dbReference type="SUPFAM" id="SSF52047">
    <property type="entry name" value="RNI-like"/>
    <property type="match status" value="1"/>
</dbReference>
<dbReference type="AlphaFoldDB" id="A0A2U1QL60"/>
<dbReference type="Proteomes" id="UP000245207">
    <property type="component" value="Unassembled WGS sequence"/>
</dbReference>
<dbReference type="Gene3D" id="3.80.10.10">
    <property type="entry name" value="Ribonuclease Inhibitor"/>
    <property type="match status" value="1"/>
</dbReference>
<organism evidence="2 3">
    <name type="scientific">Artemisia annua</name>
    <name type="common">Sweet wormwood</name>
    <dbReference type="NCBI Taxonomy" id="35608"/>
    <lineage>
        <taxon>Eukaryota</taxon>
        <taxon>Viridiplantae</taxon>
        <taxon>Streptophyta</taxon>
        <taxon>Embryophyta</taxon>
        <taxon>Tracheophyta</taxon>
        <taxon>Spermatophyta</taxon>
        <taxon>Magnoliopsida</taxon>
        <taxon>eudicotyledons</taxon>
        <taxon>Gunneridae</taxon>
        <taxon>Pentapetalae</taxon>
        <taxon>asterids</taxon>
        <taxon>campanulids</taxon>
        <taxon>Asterales</taxon>
        <taxon>Asteraceae</taxon>
        <taxon>Asteroideae</taxon>
        <taxon>Anthemideae</taxon>
        <taxon>Artemisiinae</taxon>
        <taxon>Artemisia</taxon>
    </lineage>
</organism>
<gene>
    <name evidence="2" type="ORF">CTI12_AA015110</name>
</gene>
<proteinExistence type="predicted"/>
<feature type="compositionally biased region" description="Basic and acidic residues" evidence="1">
    <location>
        <begin position="31"/>
        <end position="51"/>
    </location>
</feature>
<feature type="compositionally biased region" description="Basic and acidic residues" evidence="1">
    <location>
        <begin position="127"/>
        <end position="147"/>
    </location>
</feature>
<dbReference type="InterPro" id="IPR032675">
    <property type="entry name" value="LRR_dom_sf"/>
</dbReference>
<feature type="region of interest" description="Disordered" evidence="1">
    <location>
        <begin position="181"/>
        <end position="218"/>
    </location>
</feature>
<feature type="region of interest" description="Disordered" evidence="1">
    <location>
        <begin position="1"/>
        <end position="147"/>
    </location>
</feature>
<evidence type="ECO:0000313" key="2">
    <source>
        <dbReference type="EMBL" id="PWA98728.1"/>
    </source>
</evidence>
<evidence type="ECO:0000256" key="1">
    <source>
        <dbReference type="SAM" id="MobiDB-lite"/>
    </source>
</evidence>